<dbReference type="SMART" id="SM01321">
    <property type="entry name" value="Y1_Tnp"/>
    <property type="match status" value="1"/>
</dbReference>
<sequence length="112" mass="12802">MVKILREIGERYEYVIDTVGTDGDHVHVFCGAAPRHSPAEIMRVLKSLSAREMLERIPEIRKELWGAAFWGDGYYVGTVGDGVTEESIKKYIEKQGKDDEHKAFAQMRLFNL</sequence>
<dbReference type="PANTHER" id="PTHR33360:SF2">
    <property type="entry name" value="TRANSPOSASE FOR INSERTION SEQUENCE ELEMENT IS200"/>
    <property type="match status" value="1"/>
</dbReference>
<dbReference type="NCBIfam" id="NF033573">
    <property type="entry name" value="transpos_IS200"/>
    <property type="match status" value="1"/>
</dbReference>
<comment type="caution">
    <text evidence="2">The sequence shown here is derived from an EMBL/GenBank/DDBJ whole genome shotgun (WGS) entry which is preliminary data.</text>
</comment>
<feature type="domain" description="Transposase IS200-like" evidence="1">
    <location>
        <begin position="2"/>
        <end position="95"/>
    </location>
</feature>
<protein>
    <submittedName>
        <fullName evidence="2">IS200/IS605 family transposase</fullName>
    </submittedName>
</protein>
<dbReference type="GO" id="GO:0006313">
    <property type="term" value="P:DNA transposition"/>
    <property type="evidence" value="ECO:0007669"/>
    <property type="project" value="InterPro"/>
</dbReference>
<name>A0A2H0Y1B7_UNCSA</name>
<dbReference type="Gene3D" id="3.30.70.1290">
    <property type="entry name" value="Transposase IS200-like"/>
    <property type="match status" value="1"/>
</dbReference>
<dbReference type="Pfam" id="PF01797">
    <property type="entry name" value="Y1_Tnp"/>
    <property type="match status" value="1"/>
</dbReference>
<gene>
    <name evidence="2" type="ORF">COT42_01245</name>
</gene>
<proteinExistence type="predicted"/>
<dbReference type="GO" id="GO:0004803">
    <property type="term" value="F:transposase activity"/>
    <property type="evidence" value="ECO:0007669"/>
    <property type="project" value="InterPro"/>
</dbReference>
<accession>A0A2H0Y1B7</accession>
<dbReference type="InterPro" id="IPR002686">
    <property type="entry name" value="Transposase_17"/>
</dbReference>
<dbReference type="GO" id="GO:0003677">
    <property type="term" value="F:DNA binding"/>
    <property type="evidence" value="ECO:0007669"/>
    <property type="project" value="InterPro"/>
</dbReference>
<dbReference type="PANTHER" id="PTHR33360">
    <property type="entry name" value="TRANSPOSASE FOR INSERTION SEQUENCE ELEMENT IS200"/>
    <property type="match status" value="1"/>
</dbReference>
<dbReference type="EMBL" id="PEYM01000022">
    <property type="protein sequence ID" value="PIS31349.1"/>
    <property type="molecule type" value="Genomic_DNA"/>
</dbReference>
<dbReference type="AlphaFoldDB" id="A0A2H0Y1B7"/>
<evidence type="ECO:0000259" key="1">
    <source>
        <dbReference type="SMART" id="SM01321"/>
    </source>
</evidence>
<dbReference type="InterPro" id="IPR036515">
    <property type="entry name" value="Transposase_17_sf"/>
</dbReference>
<evidence type="ECO:0000313" key="2">
    <source>
        <dbReference type="EMBL" id="PIS31349.1"/>
    </source>
</evidence>
<organism evidence="2 3">
    <name type="scientific">Candidatus Saganbacteria bacterium CG08_land_8_20_14_0_20_45_16</name>
    <dbReference type="NCBI Taxonomy" id="2014293"/>
    <lineage>
        <taxon>Bacteria</taxon>
        <taxon>Bacillati</taxon>
        <taxon>Saganbacteria</taxon>
    </lineage>
</organism>
<reference evidence="2 3" key="1">
    <citation type="submission" date="2017-09" db="EMBL/GenBank/DDBJ databases">
        <title>Depth-based differentiation of microbial function through sediment-hosted aquifers and enrichment of novel symbionts in the deep terrestrial subsurface.</title>
        <authorList>
            <person name="Probst A.J."/>
            <person name="Ladd B."/>
            <person name="Jarett J.K."/>
            <person name="Geller-Mcgrath D.E."/>
            <person name="Sieber C.M."/>
            <person name="Emerson J.B."/>
            <person name="Anantharaman K."/>
            <person name="Thomas B.C."/>
            <person name="Malmstrom R."/>
            <person name="Stieglmeier M."/>
            <person name="Klingl A."/>
            <person name="Woyke T."/>
            <person name="Ryan C.M."/>
            <person name="Banfield J.F."/>
        </authorList>
    </citation>
    <scope>NUCLEOTIDE SEQUENCE [LARGE SCALE GENOMIC DNA]</scope>
    <source>
        <strain evidence="2">CG08_land_8_20_14_0_20_45_16</strain>
    </source>
</reference>
<evidence type="ECO:0000313" key="3">
    <source>
        <dbReference type="Proteomes" id="UP000231343"/>
    </source>
</evidence>
<dbReference type="Proteomes" id="UP000231343">
    <property type="component" value="Unassembled WGS sequence"/>
</dbReference>
<dbReference type="SUPFAM" id="SSF143422">
    <property type="entry name" value="Transposase IS200-like"/>
    <property type="match status" value="1"/>
</dbReference>